<dbReference type="Gene3D" id="2.40.50.1020">
    <property type="entry name" value="LytTr DNA-binding domain"/>
    <property type="match status" value="1"/>
</dbReference>
<dbReference type="Proteomes" id="UP000007599">
    <property type="component" value="Chromosome I"/>
</dbReference>
<organism evidence="4 5">
    <name type="scientific">Flavobacterium indicum (strain DSM 17447 / CIP 109464 / GPTSA100-9)</name>
    <dbReference type="NCBI Taxonomy" id="1094466"/>
    <lineage>
        <taxon>Bacteria</taxon>
        <taxon>Pseudomonadati</taxon>
        <taxon>Bacteroidota</taxon>
        <taxon>Flavobacteriia</taxon>
        <taxon>Flavobacteriales</taxon>
        <taxon>Flavobacteriaceae</taxon>
        <taxon>Flavobacterium</taxon>
    </lineage>
</organism>
<dbReference type="InterPro" id="IPR011006">
    <property type="entry name" value="CheY-like_superfamily"/>
</dbReference>
<feature type="domain" description="Response regulatory" evidence="2">
    <location>
        <begin position="5"/>
        <end position="116"/>
    </location>
</feature>
<dbReference type="SMART" id="SM00850">
    <property type="entry name" value="LytTR"/>
    <property type="match status" value="1"/>
</dbReference>
<proteinExistence type="predicted"/>
<dbReference type="PANTHER" id="PTHR37299:SF1">
    <property type="entry name" value="STAGE 0 SPORULATION PROTEIN A HOMOLOG"/>
    <property type="match status" value="1"/>
</dbReference>
<feature type="modified residue" description="4-aspartylphosphate" evidence="1">
    <location>
        <position position="56"/>
    </location>
</feature>
<dbReference type="PROSITE" id="PS50930">
    <property type="entry name" value="HTH_LYTTR"/>
    <property type="match status" value="1"/>
</dbReference>
<dbReference type="SMART" id="SM00448">
    <property type="entry name" value="REC"/>
    <property type="match status" value="1"/>
</dbReference>
<protein>
    <submittedName>
        <fullName evidence="4">Two-component system response regulatory protein, LytTR family</fullName>
    </submittedName>
</protein>
<reference evidence="4 5" key="1">
    <citation type="journal article" date="2012" name="J. Bacteriol.">
        <title>Complete Genome Sequence of Flavobacterium indicum GPSTA100-9T, Isolated from Warm Spring Water.</title>
        <authorList>
            <person name="Barbier P."/>
            <person name="Houel A."/>
            <person name="Loux V."/>
            <person name="Poulain J."/>
            <person name="Bernardet J.F."/>
            <person name="Touchon M."/>
            <person name="Duchaud E."/>
        </authorList>
    </citation>
    <scope>NUCLEOTIDE SEQUENCE [LARGE SCALE GENOMIC DNA]</scope>
    <source>
        <strain evidence="5">DSM 17447 / CIP 109464 / GPTSA100-9</strain>
    </source>
</reference>
<name>H8XV74_FLAIG</name>
<feature type="domain" description="HTH LytTR-type" evidence="3">
    <location>
        <begin position="136"/>
        <end position="237"/>
    </location>
</feature>
<dbReference type="KEGG" id="fin:KQS_05390"/>
<evidence type="ECO:0000313" key="4">
    <source>
        <dbReference type="EMBL" id="CCG53044.1"/>
    </source>
</evidence>
<dbReference type="Pfam" id="PF04397">
    <property type="entry name" value="LytTR"/>
    <property type="match status" value="1"/>
</dbReference>
<reference evidence="5" key="2">
    <citation type="submission" date="2012-03" db="EMBL/GenBank/DDBJ databases">
        <title>Complete genome sequence of Flavobacterium indicum GPTSA100-9T, isolated from warm spring water.</title>
        <authorList>
            <person name="Barbier P."/>
            <person name="Houel A."/>
            <person name="Loux V."/>
            <person name="Poulain J."/>
            <person name="Bernardet J.-F."/>
            <person name="Touchon M."/>
            <person name="Duchaud E."/>
        </authorList>
    </citation>
    <scope>NUCLEOTIDE SEQUENCE [LARGE SCALE GENOMIC DNA]</scope>
    <source>
        <strain evidence="5">DSM 17447 / CIP 109464 / GPTSA100-9</strain>
    </source>
</reference>
<dbReference type="Pfam" id="PF00072">
    <property type="entry name" value="Response_reg"/>
    <property type="match status" value="1"/>
</dbReference>
<dbReference type="GO" id="GO:0000156">
    <property type="term" value="F:phosphorelay response regulator activity"/>
    <property type="evidence" value="ECO:0007669"/>
    <property type="project" value="InterPro"/>
</dbReference>
<dbReference type="InterPro" id="IPR001789">
    <property type="entry name" value="Sig_transdc_resp-reg_receiver"/>
</dbReference>
<dbReference type="InterPro" id="IPR046947">
    <property type="entry name" value="LytR-like"/>
</dbReference>
<evidence type="ECO:0000313" key="5">
    <source>
        <dbReference type="Proteomes" id="UP000007599"/>
    </source>
</evidence>
<dbReference type="SUPFAM" id="SSF52172">
    <property type="entry name" value="CheY-like"/>
    <property type="match status" value="1"/>
</dbReference>
<dbReference type="HOGENOM" id="CLU_000445_14_1_10"/>
<dbReference type="InterPro" id="IPR007492">
    <property type="entry name" value="LytTR_DNA-bd_dom"/>
</dbReference>
<sequence length="237" mass="27492">MKLKTALIIEDEIPASERLKRLLEAENITVLNQIQSVKKSIEWLNTNSHPDFIFSDIRLSDGEAFEIFNVVKTNSKLIFTTAYDTYAIKAFEVKGLAYLLKPIHTEHLKNAIVNLNEMALIFQNDIKDTSTFESSFLVSFGGKIKKVSCEDIVCFFSETNTTYLMTKEGRKYPISKSLEKLETMLNSKLFFRINRSKIVNKEFIALVNKDTIELKYELQLNDAKISRARFKDFKEWF</sequence>
<keyword evidence="1" id="KW-0597">Phosphoprotein</keyword>
<evidence type="ECO:0000259" key="2">
    <source>
        <dbReference type="PROSITE" id="PS50110"/>
    </source>
</evidence>
<gene>
    <name evidence="4" type="ordered locus">KQS_05390</name>
</gene>
<dbReference type="STRING" id="1094466.KQS_05390"/>
<dbReference type="EMBL" id="HE774682">
    <property type="protein sequence ID" value="CCG53044.1"/>
    <property type="molecule type" value="Genomic_DNA"/>
</dbReference>
<dbReference type="PROSITE" id="PS50110">
    <property type="entry name" value="RESPONSE_REGULATORY"/>
    <property type="match status" value="1"/>
</dbReference>
<dbReference type="RefSeq" id="WP_014388172.1">
    <property type="nucleotide sequence ID" value="NC_017025.1"/>
</dbReference>
<evidence type="ECO:0000259" key="3">
    <source>
        <dbReference type="PROSITE" id="PS50930"/>
    </source>
</evidence>
<dbReference type="PATRIC" id="fig|1094466.5.peg.1058"/>
<dbReference type="Gene3D" id="3.40.50.2300">
    <property type="match status" value="1"/>
</dbReference>
<dbReference type="GO" id="GO:0003677">
    <property type="term" value="F:DNA binding"/>
    <property type="evidence" value="ECO:0007669"/>
    <property type="project" value="InterPro"/>
</dbReference>
<dbReference type="PANTHER" id="PTHR37299">
    <property type="entry name" value="TRANSCRIPTIONAL REGULATOR-RELATED"/>
    <property type="match status" value="1"/>
</dbReference>
<accession>H8XV74</accession>
<dbReference type="eggNOG" id="COG3279">
    <property type="taxonomic scope" value="Bacteria"/>
</dbReference>
<dbReference type="AlphaFoldDB" id="H8XV74"/>
<dbReference type="OrthoDB" id="2168082at2"/>
<evidence type="ECO:0000256" key="1">
    <source>
        <dbReference type="PROSITE-ProRule" id="PRU00169"/>
    </source>
</evidence>
<keyword evidence="5" id="KW-1185">Reference proteome</keyword>